<evidence type="ECO:0000256" key="1">
    <source>
        <dbReference type="ARBA" id="ARBA00004245"/>
    </source>
</evidence>
<organism evidence="8">
    <name type="scientific">Siphoviridae sp. ctzVd36</name>
    <dbReference type="NCBI Taxonomy" id="2826530"/>
    <lineage>
        <taxon>Viruses</taxon>
        <taxon>Duplodnaviria</taxon>
        <taxon>Heunggongvirae</taxon>
        <taxon>Uroviricota</taxon>
        <taxon>Caudoviricetes</taxon>
    </lineage>
</organism>
<evidence type="ECO:0000313" key="8">
    <source>
        <dbReference type="EMBL" id="DAD78252.1"/>
    </source>
</evidence>
<feature type="transmembrane region" description="Helical" evidence="7">
    <location>
        <begin position="418"/>
        <end position="440"/>
    </location>
</feature>
<keyword evidence="7" id="KW-1133">Transmembrane helix</keyword>
<feature type="coiled-coil region" evidence="5">
    <location>
        <begin position="22"/>
        <end position="126"/>
    </location>
</feature>
<comment type="subcellular location">
    <subcellularLocation>
        <location evidence="1">Cytoplasm</location>
        <location evidence="1">Cytoskeleton</location>
    </subcellularLocation>
</comment>
<proteinExistence type="predicted"/>
<evidence type="ECO:0000256" key="3">
    <source>
        <dbReference type="ARBA" id="ARBA00023175"/>
    </source>
</evidence>
<evidence type="ECO:0000256" key="4">
    <source>
        <dbReference type="ARBA" id="ARBA00023212"/>
    </source>
</evidence>
<dbReference type="SUPFAM" id="SSF58104">
    <property type="entry name" value="Methyl-accepting chemotaxis protein (MCP) signaling domain"/>
    <property type="match status" value="1"/>
</dbReference>
<keyword evidence="3" id="KW-0505">Motor protein</keyword>
<dbReference type="EMBL" id="BK014841">
    <property type="protein sequence ID" value="DAD78252.1"/>
    <property type="molecule type" value="Genomic_DNA"/>
</dbReference>
<feature type="region of interest" description="Disordered" evidence="6">
    <location>
        <begin position="144"/>
        <end position="174"/>
    </location>
</feature>
<accession>A0A8S5M7R1</accession>
<keyword evidence="7" id="KW-0472">Membrane</keyword>
<dbReference type="InterPro" id="IPR047149">
    <property type="entry name" value="KIF11-like"/>
</dbReference>
<reference evidence="8" key="1">
    <citation type="journal article" date="2021" name="Proc. Natl. Acad. Sci. U.S.A.">
        <title>A Catalog of Tens of Thousands of Viruses from Human Metagenomes Reveals Hidden Associations with Chronic Diseases.</title>
        <authorList>
            <person name="Tisza M.J."/>
            <person name="Buck C.B."/>
        </authorList>
    </citation>
    <scope>NUCLEOTIDE SEQUENCE</scope>
    <source>
        <strain evidence="8">CtzVd36</strain>
    </source>
</reference>
<sequence length="722" mass="79142">MAGYDIGPKISIKGESEFNQSISKINQNLKEYGSELKAVSSEFDAQADSMESLTAKNKVLKKQYDEQSDKMKLLSDQIKKQTDYLDAQAKEIQQLTNEYGENSSQVQKAEKAYANTESTISKLKTAFNETTAYANRLSSEISDNDSKLDDLAKSAGDASTQVGKVGDSSEQTGEKLKKAKTDVQQLKDSFNMQEVAQQVSDFASGMVENIKGAVEESKEYLKIMGSLEVSSSHLNYTTDETKQTYKQLIGVLGDTQSAATTTANLQAIGLEQSQLTQITKGAIGAWAQYGDSIPIDGLAESINETIKTGTVTGNFADMLNWAGTSEDEFNEKLEQCSDNSERAQLVLDEMANQGLMKSADAWNENNKALVESNKAQDDYNEAMAEFSKSVMPVFTEFTKALTFIIQIFSELPGPVQEMIAIFVGVIAVLTTIAPLIVAVGSACGWSAAGFGALVTAAAPVIAIIVAIIAAIMAIIYVIQNWDEVLNFLTETWEAVCNKVSELWEGFKKSWTDGFNDVKQKINDFFQNLGENFANGLNSFQNWISNMLSAIVNWAKSFASKGKNAAVNLVKNIAGEIKSLPGQFLQWGLDMMSNFASGIWKGFTGWVKGKISGVTNFIKKNLHFSVPDEGPLADADEWMPDFMDLLATGIDRNKSRVESQIKDLQDIMDIGMDPSFTDNTNYRYDPTFVVYNTTTLDGRNIASSMERVIGSRSVSNAYMRGDA</sequence>
<evidence type="ECO:0000256" key="7">
    <source>
        <dbReference type="SAM" id="Phobius"/>
    </source>
</evidence>
<keyword evidence="4" id="KW-0206">Cytoskeleton</keyword>
<dbReference type="PANTHER" id="PTHR47970">
    <property type="entry name" value="KINESIN-LIKE PROTEIN KIF11"/>
    <property type="match status" value="1"/>
</dbReference>
<keyword evidence="2" id="KW-0963">Cytoplasm</keyword>
<protein>
    <submittedName>
        <fullName evidence="8">Minor tail protein</fullName>
    </submittedName>
</protein>
<dbReference type="SUPFAM" id="SSF47857">
    <property type="entry name" value="Apolipophorin-III"/>
    <property type="match status" value="1"/>
</dbReference>
<feature type="transmembrane region" description="Helical" evidence="7">
    <location>
        <begin position="452"/>
        <end position="478"/>
    </location>
</feature>
<keyword evidence="5" id="KW-0175">Coiled coil</keyword>
<dbReference type="Gene3D" id="1.20.120.20">
    <property type="entry name" value="Apolipoprotein"/>
    <property type="match status" value="1"/>
</dbReference>
<feature type="coiled-coil region" evidence="5">
    <location>
        <begin position="333"/>
        <end position="385"/>
    </location>
</feature>
<evidence type="ECO:0000256" key="2">
    <source>
        <dbReference type="ARBA" id="ARBA00022490"/>
    </source>
</evidence>
<keyword evidence="7" id="KW-0812">Transmembrane</keyword>
<dbReference type="Gene3D" id="1.10.287.1490">
    <property type="match status" value="1"/>
</dbReference>
<evidence type="ECO:0000256" key="6">
    <source>
        <dbReference type="SAM" id="MobiDB-lite"/>
    </source>
</evidence>
<evidence type="ECO:0000256" key="5">
    <source>
        <dbReference type="SAM" id="Coils"/>
    </source>
</evidence>
<name>A0A8S5M7R1_9CAUD</name>